<reference evidence="1" key="1">
    <citation type="submission" date="2021-01" db="EMBL/GenBank/DDBJ databases">
        <authorList>
            <consortium name="Genoscope - CEA"/>
            <person name="William W."/>
        </authorList>
    </citation>
    <scope>NUCLEOTIDE SEQUENCE</scope>
</reference>
<proteinExistence type="predicted"/>
<name>A0A8S1YNJ4_PAROT</name>
<dbReference type="AlphaFoldDB" id="A0A8S1YNJ4"/>
<dbReference type="PANTHER" id="PTHR33706">
    <property type="entry name" value="MORN VARIANT REPEAT PROTEIN"/>
    <property type="match status" value="1"/>
</dbReference>
<dbReference type="EMBL" id="CAJJDP010000172">
    <property type="protein sequence ID" value="CAD8214087.1"/>
    <property type="molecule type" value="Genomic_DNA"/>
</dbReference>
<organism evidence="1 2">
    <name type="scientific">Paramecium octaurelia</name>
    <dbReference type="NCBI Taxonomy" id="43137"/>
    <lineage>
        <taxon>Eukaryota</taxon>
        <taxon>Sar</taxon>
        <taxon>Alveolata</taxon>
        <taxon>Ciliophora</taxon>
        <taxon>Intramacronucleata</taxon>
        <taxon>Oligohymenophorea</taxon>
        <taxon>Peniculida</taxon>
        <taxon>Parameciidae</taxon>
        <taxon>Paramecium</taxon>
    </lineage>
</organism>
<keyword evidence="2" id="KW-1185">Reference proteome</keyword>
<sequence length="272" mass="32336">MYREHSRYKFQLIGGGSYGDKLNQIKQGKWAELQDQFQFFSNIIYYGEFKNGIKVGRWNIYFQVCSNYQFKFIGGGTYDYGCQGKKVGKWTLSNNGYFFGSQITLNGKYMYGKKVGRWDIFFKHFGQGQEYVRNQQIGGGIYQNKGEDVKVGYWIELWERFDSIHNVILNGEYKMVKRLVDRIYCIVLIRIFHTNKSEVDFMMIKGLALRMVNGLNGKMIQLKRFMQFIKVNINMERKQGFGIFSLRTIKLILGNKCLNYYTTYFDQRWWII</sequence>
<accession>A0A8S1YNJ4</accession>
<dbReference type="Proteomes" id="UP000683925">
    <property type="component" value="Unassembled WGS sequence"/>
</dbReference>
<gene>
    <name evidence="1" type="ORF">POCTA_138.1.T1690016</name>
</gene>
<dbReference type="OrthoDB" id="298777at2759"/>
<evidence type="ECO:0000313" key="1">
    <source>
        <dbReference type="EMBL" id="CAD8214087.1"/>
    </source>
</evidence>
<evidence type="ECO:0000313" key="2">
    <source>
        <dbReference type="Proteomes" id="UP000683925"/>
    </source>
</evidence>
<dbReference type="PANTHER" id="PTHR33706:SF1">
    <property type="entry name" value="TPR REPEAT PROTEIN"/>
    <property type="match status" value="1"/>
</dbReference>
<comment type="caution">
    <text evidence="1">The sequence shown here is derived from an EMBL/GenBank/DDBJ whole genome shotgun (WGS) entry which is preliminary data.</text>
</comment>
<protein>
    <submittedName>
        <fullName evidence="1">Uncharacterized protein</fullName>
    </submittedName>
</protein>